<dbReference type="Proteomes" id="UP001642360">
    <property type="component" value="Unassembled WGS sequence"/>
</dbReference>
<evidence type="ECO:0000313" key="1">
    <source>
        <dbReference type="EMBL" id="CAK9140012.1"/>
    </source>
</evidence>
<protein>
    <submittedName>
        <fullName evidence="1">Uncharacterized protein</fullName>
    </submittedName>
</protein>
<reference evidence="1 2" key="1">
    <citation type="submission" date="2024-02" db="EMBL/GenBank/DDBJ databases">
        <authorList>
            <person name="Vignale AGUSTIN F."/>
            <person name="Sosa J E."/>
            <person name="Modenutti C."/>
        </authorList>
    </citation>
    <scope>NUCLEOTIDE SEQUENCE [LARGE SCALE GENOMIC DNA]</scope>
</reference>
<organism evidence="1 2">
    <name type="scientific">Ilex paraguariensis</name>
    <name type="common">yerba mate</name>
    <dbReference type="NCBI Taxonomy" id="185542"/>
    <lineage>
        <taxon>Eukaryota</taxon>
        <taxon>Viridiplantae</taxon>
        <taxon>Streptophyta</taxon>
        <taxon>Embryophyta</taxon>
        <taxon>Tracheophyta</taxon>
        <taxon>Spermatophyta</taxon>
        <taxon>Magnoliopsida</taxon>
        <taxon>eudicotyledons</taxon>
        <taxon>Gunneridae</taxon>
        <taxon>Pentapetalae</taxon>
        <taxon>asterids</taxon>
        <taxon>campanulids</taxon>
        <taxon>Aquifoliales</taxon>
        <taxon>Aquifoliaceae</taxon>
        <taxon>Ilex</taxon>
    </lineage>
</organism>
<accession>A0ABC8R7A7</accession>
<proteinExistence type="predicted"/>
<dbReference type="EMBL" id="CAUOFW020001004">
    <property type="protein sequence ID" value="CAK9140012.1"/>
    <property type="molecule type" value="Genomic_DNA"/>
</dbReference>
<comment type="caution">
    <text evidence="1">The sequence shown here is derived from an EMBL/GenBank/DDBJ whole genome shotgun (WGS) entry which is preliminary data.</text>
</comment>
<sequence length="85" mass="9764">MKILIVIMPALRRHDLQQMVREHAAKCKDEGVDYYRSWKVAGTMQDTKFTQAVIWDQSMGLSLLCFLKNVQMIGECCQTGLRIGD</sequence>
<keyword evidence="2" id="KW-1185">Reference proteome</keyword>
<dbReference type="AlphaFoldDB" id="A0ABC8R7A7"/>
<gene>
    <name evidence="1" type="ORF">ILEXP_LOCUS7427</name>
</gene>
<evidence type="ECO:0000313" key="2">
    <source>
        <dbReference type="Proteomes" id="UP001642360"/>
    </source>
</evidence>
<name>A0ABC8R7A7_9AQUA</name>